<protein>
    <submittedName>
        <fullName evidence="2">Uncharacterized protein</fullName>
    </submittedName>
</protein>
<dbReference type="Proteomes" id="UP001055439">
    <property type="component" value="Chromosome 8"/>
</dbReference>
<dbReference type="EMBL" id="CP097510">
    <property type="protein sequence ID" value="URE38626.1"/>
    <property type="molecule type" value="Genomic_DNA"/>
</dbReference>
<reference evidence="2" key="1">
    <citation type="submission" date="2022-05" db="EMBL/GenBank/DDBJ databases">
        <title>The Musa troglodytarum L. genome provides insights into the mechanism of non-climacteric behaviour and enrichment of carotenoids.</title>
        <authorList>
            <person name="Wang J."/>
        </authorList>
    </citation>
    <scope>NUCLEOTIDE SEQUENCE</scope>
    <source>
        <tissue evidence="2">Leaf</tissue>
    </source>
</reference>
<evidence type="ECO:0000313" key="2">
    <source>
        <dbReference type="EMBL" id="URE38626.1"/>
    </source>
</evidence>
<feature type="compositionally biased region" description="Basic and acidic residues" evidence="1">
    <location>
        <begin position="140"/>
        <end position="152"/>
    </location>
</feature>
<sequence length="204" mass="22694">MRAHTCLRKVFTQLDPVTRSCPRHITHSRSHISQGTWSATPPRTRRRRIAHVPLVPQRSPRVRVVASTTFCVPKFAHPRRLRIQVVVLDVGMRESSLVHIRGIQLICHGTPTLPCSIGVFKASNTTRSRKQRLLYASPIERGREQKRREGRGDGGWTGLGVADGGASGAGGSLVSTTTGYQAEVRSHGQRKYRLVDLMMARGYV</sequence>
<gene>
    <name evidence="2" type="ORF">MUK42_14606</name>
</gene>
<keyword evidence="3" id="KW-1185">Reference proteome</keyword>
<accession>A0A9E7HSA3</accession>
<evidence type="ECO:0000313" key="3">
    <source>
        <dbReference type="Proteomes" id="UP001055439"/>
    </source>
</evidence>
<proteinExistence type="predicted"/>
<name>A0A9E7HSA3_9LILI</name>
<evidence type="ECO:0000256" key="1">
    <source>
        <dbReference type="SAM" id="MobiDB-lite"/>
    </source>
</evidence>
<organism evidence="2 3">
    <name type="scientific">Musa troglodytarum</name>
    <name type="common">fe'i banana</name>
    <dbReference type="NCBI Taxonomy" id="320322"/>
    <lineage>
        <taxon>Eukaryota</taxon>
        <taxon>Viridiplantae</taxon>
        <taxon>Streptophyta</taxon>
        <taxon>Embryophyta</taxon>
        <taxon>Tracheophyta</taxon>
        <taxon>Spermatophyta</taxon>
        <taxon>Magnoliopsida</taxon>
        <taxon>Liliopsida</taxon>
        <taxon>Zingiberales</taxon>
        <taxon>Musaceae</taxon>
        <taxon>Musa</taxon>
    </lineage>
</organism>
<dbReference type="AlphaFoldDB" id="A0A9E7HSA3"/>
<feature type="region of interest" description="Disordered" evidence="1">
    <location>
        <begin position="139"/>
        <end position="158"/>
    </location>
</feature>